<name>A0A8S3JLP2_9BILA</name>
<protein>
    <recommendedName>
        <fullName evidence="2">VWFA domain-containing protein</fullName>
    </recommendedName>
</protein>
<dbReference type="AlphaFoldDB" id="A0A8S3JLP2"/>
<dbReference type="InterPro" id="IPR002035">
    <property type="entry name" value="VWF_A"/>
</dbReference>
<dbReference type="PANTHER" id="PTHR45737">
    <property type="entry name" value="VON WILLEBRAND FACTOR A DOMAIN-CONTAINING PROTEIN 5A"/>
    <property type="match status" value="1"/>
</dbReference>
<evidence type="ECO:0000256" key="1">
    <source>
        <dbReference type="SAM" id="Coils"/>
    </source>
</evidence>
<organism evidence="3 4">
    <name type="scientific">Rotaria magnacalcarata</name>
    <dbReference type="NCBI Taxonomy" id="392030"/>
    <lineage>
        <taxon>Eukaryota</taxon>
        <taxon>Metazoa</taxon>
        <taxon>Spiralia</taxon>
        <taxon>Gnathifera</taxon>
        <taxon>Rotifera</taxon>
        <taxon>Eurotatoria</taxon>
        <taxon>Bdelloidea</taxon>
        <taxon>Philodinida</taxon>
        <taxon>Philodinidae</taxon>
        <taxon>Rotaria</taxon>
    </lineage>
</organism>
<comment type="caution">
    <text evidence="3">The sequence shown here is derived from an EMBL/GenBank/DDBJ whole genome shotgun (WGS) entry which is preliminary data.</text>
</comment>
<dbReference type="InterPro" id="IPR036465">
    <property type="entry name" value="vWFA_dom_sf"/>
</dbReference>
<evidence type="ECO:0000313" key="3">
    <source>
        <dbReference type="EMBL" id="CAF5218233.1"/>
    </source>
</evidence>
<evidence type="ECO:0000313" key="4">
    <source>
        <dbReference type="Proteomes" id="UP000676336"/>
    </source>
</evidence>
<evidence type="ECO:0000259" key="2">
    <source>
        <dbReference type="PROSITE" id="PS50234"/>
    </source>
</evidence>
<dbReference type="EMBL" id="CAJOBI010346514">
    <property type="protein sequence ID" value="CAF5218233.1"/>
    <property type="molecule type" value="Genomic_DNA"/>
</dbReference>
<proteinExistence type="predicted"/>
<accession>A0A8S3JLP2</accession>
<feature type="domain" description="VWFA" evidence="2">
    <location>
        <begin position="1"/>
        <end position="164"/>
    </location>
</feature>
<dbReference type="PANTHER" id="PTHR45737:SF6">
    <property type="entry name" value="VON WILLEBRAND FACTOR A DOMAIN-CONTAINING PROTEIN 5A"/>
    <property type="match status" value="1"/>
</dbReference>
<keyword evidence="1" id="KW-0175">Coiled coil</keyword>
<dbReference type="Gene3D" id="3.40.50.410">
    <property type="entry name" value="von Willebrand factor, type A domain"/>
    <property type="match status" value="1"/>
</dbReference>
<feature type="non-terminal residue" evidence="3">
    <location>
        <position position="1"/>
    </location>
</feature>
<sequence>MGGENKISYVREAMVVFLRSLPIDCHFNIIRFGSNYESLFEESTVIYNEENVKKAEQLIEKMEANMGGTELLQPLKWLAQNAPGQGRGRQIFLLTDGEISNVSEVLDLCRSMASNTRIFSFGLGRSPSHSLIKGLARATNGQFVFIPPNTNVDEPVCEQLSRALRPCITNVHIKWNLGVEVRNAPRRLPPIYFNERLIVYGLVEDKTI</sequence>
<dbReference type="SUPFAM" id="SSF53300">
    <property type="entry name" value="vWA-like"/>
    <property type="match status" value="1"/>
</dbReference>
<dbReference type="Proteomes" id="UP000676336">
    <property type="component" value="Unassembled WGS sequence"/>
</dbReference>
<dbReference type="PROSITE" id="PS50234">
    <property type="entry name" value="VWFA"/>
    <property type="match status" value="1"/>
</dbReference>
<dbReference type="Pfam" id="PF13768">
    <property type="entry name" value="VWA_3"/>
    <property type="match status" value="1"/>
</dbReference>
<feature type="coiled-coil region" evidence="1">
    <location>
        <begin position="45"/>
        <end position="72"/>
    </location>
</feature>
<reference evidence="3" key="1">
    <citation type="submission" date="2021-02" db="EMBL/GenBank/DDBJ databases">
        <authorList>
            <person name="Nowell W R."/>
        </authorList>
    </citation>
    <scope>NUCLEOTIDE SEQUENCE</scope>
</reference>
<gene>
    <name evidence="3" type="ORF">SMN809_LOCUS80856</name>
</gene>